<evidence type="ECO:0000313" key="3">
    <source>
        <dbReference type="EMBL" id="KWX15632.1"/>
    </source>
</evidence>
<organism evidence="3 4">
    <name type="scientific">Giardia duodenalis assemblage B</name>
    <dbReference type="NCBI Taxonomy" id="1394984"/>
    <lineage>
        <taxon>Eukaryota</taxon>
        <taxon>Metamonada</taxon>
        <taxon>Diplomonadida</taxon>
        <taxon>Hexamitidae</taxon>
        <taxon>Giardiinae</taxon>
        <taxon>Giardia</taxon>
    </lineage>
</organism>
<dbReference type="InterPro" id="IPR036554">
    <property type="entry name" value="GHMP_kinase_C_sf"/>
</dbReference>
<dbReference type="PANTHER" id="PTHR10977:SF3">
    <property type="entry name" value="DIPHOSPHOMEVALONATE DECARBOXYLASE"/>
    <property type="match status" value="1"/>
</dbReference>
<evidence type="ECO:0000259" key="2">
    <source>
        <dbReference type="Pfam" id="PF22700"/>
    </source>
</evidence>
<proteinExistence type="predicted"/>
<name>A0A132P0X8_GIAIN</name>
<dbReference type="OrthoDB" id="10253702at2759"/>
<feature type="domain" description="Diphosphomevalonate decarboxylase-like N-terminal" evidence="2">
    <location>
        <begin position="5"/>
        <end position="171"/>
    </location>
</feature>
<dbReference type="InterPro" id="IPR014721">
    <property type="entry name" value="Ribsml_uS5_D2-typ_fold_subgr"/>
</dbReference>
<dbReference type="InterPro" id="IPR053859">
    <property type="entry name" value="MVD-like_N"/>
</dbReference>
<gene>
    <name evidence="3" type="ORF">QR46_0352</name>
</gene>
<dbReference type="Gene3D" id="3.30.230.10">
    <property type="match status" value="1"/>
</dbReference>
<sequence>MQASAAPNIALIKYWGKGHISTNSPASGSISLTLSTDTLWAKTEVLSRDVSNGTTGPIMEINGTLVTISEPLLRLLDGFSHCIYLKRASASCEPSASEFKKDFSRDISIVSHTNIPIASGVASSAAGAAALALALDNYYQTNFDKKTLSCLARLYSGSGARSIYPGAVEMVCDSSAHPLFQWYATPLSVHSSLHFLECIMLFFSCTHKPLSSTDAMNRCTGHPCLEVRLSRIPARLERCRSALQGGCFNDLADVCEEDWKCMHNVVQQATGVVYITEDGRAFSDWVTTQRHTAGLRAFCTFDAGPNCVVFGFPDDLNKIREQKPCYRYLACKISWLNK</sequence>
<dbReference type="GO" id="GO:0005829">
    <property type="term" value="C:cytosol"/>
    <property type="evidence" value="ECO:0007669"/>
    <property type="project" value="TreeGrafter"/>
</dbReference>
<dbReference type="GO" id="GO:0019287">
    <property type="term" value="P:isopentenyl diphosphate biosynthetic process, mevalonate pathway"/>
    <property type="evidence" value="ECO:0007669"/>
    <property type="project" value="TreeGrafter"/>
</dbReference>
<dbReference type="Gene3D" id="3.30.70.890">
    <property type="entry name" value="GHMP kinase, C-terminal domain"/>
    <property type="match status" value="1"/>
</dbReference>
<reference evidence="3 4" key="1">
    <citation type="journal article" date="2015" name="Mol. Biochem. Parasitol.">
        <title>Identification of polymorphic genes for use in assemblage B genotyping assays through comparative genomics of multiple assemblage B Giardia duodenalis isolates.</title>
        <authorList>
            <person name="Wielinga C."/>
            <person name="Thompson R.C."/>
            <person name="Monis P."/>
            <person name="Ryan U."/>
        </authorList>
    </citation>
    <scope>NUCLEOTIDE SEQUENCE [LARGE SCALE GENOMIC DNA]</scope>
    <source>
        <strain evidence="3 4">BAH15c1</strain>
    </source>
</reference>
<dbReference type="PANTHER" id="PTHR10977">
    <property type="entry name" value="DIPHOSPHOMEVALONATE DECARBOXYLASE"/>
    <property type="match status" value="1"/>
</dbReference>
<dbReference type="GO" id="GO:0004163">
    <property type="term" value="F:diphosphomevalonate decarboxylase activity"/>
    <property type="evidence" value="ECO:0007669"/>
    <property type="project" value="TreeGrafter"/>
</dbReference>
<dbReference type="InterPro" id="IPR020568">
    <property type="entry name" value="Ribosomal_Su5_D2-typ_SF"/>
</dbReference>
<dbReference type="VEuPathDB" id="GiardiaDB:QR46_0352"/>
<comment type="caution">
    <text evidence="3">The sequence shown here is derived from an EMBL/GenBank/DDBJ whole genome shotgun (WGS) entry which is preliminary data.</text>
</comment>
<dbReference type="AlphaFoldDB" id="A0A132P0X8"/>
<dbReference type="EMBL" id="JXTI01000005">
    <property type="protein sequence ID" value="KWX15632.1"/>
    <property type="molecule type" value="Genomic_DNA"/>
</dbReference>
<evidence type="ECO:0000259" key="1">
    <source>
        <dbReference type="Pfam" id="PF18376"/>
    </source>
</evidence>
<dbReference type="Pfam" id="PF22700">
    <property type="entry name" value="MVD-like_N"/>
    <property type="match status" value="1"/>
</dbReference>
<dbReference type="Proteomes" id="UP000070089">
    <property type="component" value="Unassembled WGS sequence"/>
</dbReference>
<dbReference type="Pfam" id="PF18376">
    <property type="entry name" value="MDD_C"/>
    <property type="match status" value="1"/>
</dbReference>
<accession>A0A132P0X8</accession>
<dbReference type="SUPFAM" id="SSF54211">
    <property type="entry name" value="Ribosomal protein S5 domain 2-like"/>
    <property type="match status" value="1"/>
</dbReference>
<feature type="domain" description="Mvd1 C-terminal" evidence="1">
    <location>
        <begin position="199"/>
        <end position="319"/>
    </location>
</feature>
<protein>
    <submittedName>
        <fullName evidence="3">Diphosphomevalonate decarboxylase</fullName>
    </submittedName>
</protein>
<dbReference type="InterPro" id="IPR041431">
    <property type="entry name" value="Mvd1_C"/>
</dbReference>
<dbReference type="SUPFAM" id="SSF55060">
    <property type="entry name" value="GHMP Kinase, C-terminal domain"/>
    <property type="match status" value="1"/>
</dbReference>
<evidence type="ECO:0000313" key="4">
    <source>
        <dbReference type="Proteomes" id="UP000070089"/>
    </source>
</evidence>